<reference evidence="2" key="1">
    <citation type="journal article" date="2014" name="Front. Microbiol.">
        <title>High frequency of phylogenetically diverse reductive dehalogenase-homologous genes in deep subseafloor sedimentary metagenomes.</title>
        <authorList>
            <person name="Kawai M."/>
            <person name="Futagami T."/>
            <person name="Toyoda A."/>
            <person name="Takaki Y."/>
            <person name="Nishi S."/>
            <person name="Hori S."/>
            <person name="Arai W."/>
            <person name="Tsubouchi T."/>
            <person name="Morono Y."/>
            <person name="Uchiyama I."/>
            <person name="Ito T."/>
            <person name="Fujiyama A."/>
            <person name="Inagaki F."/>
            <person name="Takami H."/>
        </authorList>
    </citation>
    <scope>NUCLEOTIDE SEQUENCE</scope>
    <source>
        <strain evidence="2">Expedition CK06-06</strain>
    </source>
</reference>
<proteinExistence type="predicted"/>
<gene>
    <name evidence="2" type="ORF">S01H1_19917</name>
</gene>
<dbReference type="PANTHER" id="PTHR43255">
    <property type="entry name" value="IRON-SULFUR-BINDING OXIDOREDUCTASE FADF-RELATED-RELATED"/>
    <property type="match status" value="1"/>
</dbReference>
<feature type="domain" description="4Fe-4S ferredoxin-type" evidence="1">
    <location>
        <begin position="18"/>
        <end position="49"/>
    </location>
</feature>
<dbReference type="PANTHER" id="PTHR43255:SF2">
    <property type="entry name" value="HETERODISULFIDE REDUCTASE RELATED PROTEIN"/>
    <property type="match status" value="1"/>
</dbReference>
<dbReference type="Pfam" id="PF13183">
    <property type="entry name" value="Fer4_8"/>
    <property type="match status" value="1"/>
</dbReference>
<evidence type="ECO:0000259" key="1">
    <source>
        <dbReference type="PROSITE" id="PS51379"/>
    </source>
</evidence>
<dbReference type="InterPro" id="IPR017896">
    <property type="entry name" value="4Fe4S_Fe-S-bd"/>
</dbReference>
<dbReference type="InterPro" id="IPR017900">
    <property type="entry name" value="4Fe4S_Fe_S_CS"/>
</dbReference>
<evidence type="ECO:0000313" key="2">
    <source>
        <dbReference type="EMBL" id="GAF97688.1"/>
    </source>
</evidence>
<dbReference type="PROSITE" id="PS00198">
    <property type="entry name" value="4FE4S_FER_1"/>
    <property type="match status" value="1"/>
</dbReference>
<dbReference type="GO" id="GO:0051536">
    <property type="term" value="F:iron-sulfur cluster binding"/>
    <property type="evidence" value="ECO:0007669"/>
    <property type="project" value="InterPro"/>
</dbReference>
<dbReference type="PROSITE" id="PS51379">
    <property type="entry name" value="4FE4S_FER_2"/>
    <property type="match status" value="1"/>
</dbReference>
<feature type="non-terminal residue" evidence="2">
    <location>
        <position position="81"/>
    </location>
</feature>
<dbReference type="InterPro" id="IPR051460">
    <property type="entry name" value="HdrC_iron-sulfur_subunit"/>
</dbReference>
<comment type="caution">
    <text evidence="2">The sequence shown here is derived from an EMBL/GenBank/DDBJ whole genome shotgun (WGS) entry which is preliminary data.</text>
</comment>
<accession>X0TVS8</accession>
<dbReference type="EMBL" id="BARS01010823">
    <property type="protein sequence ID" value="GAF97688.1"/>
    <property type="molecule type" value="Genomic_DNA"/>
</dbReference>
<dbReference type="GO" id="GO:0005886">
    <property type="term" value="C:plasma membrane"/>
    <property type="evidence" value="ECO:0007669"/>
    <property type="project" value="TreeGrafter"/>
</dbReference>
<dbReference type="SUPFAM" id="SSF46548">
    <property type="entry name" value="alpha-helical ferredoxin"/>
    <property type="match status" value="1"/>
</dbReference>
<name>X0TVS8_9ZZZZ</name>
<dbReference type="InterPro" id="IPR009051">
    <property type="entry name" value="Helical_ferredxn"/>
</dbReference>
<sequence>MVTKEAILEADVVERVLRRSEKGKIASCIQCGVCSGSCPVGSVMDFGPRKAIAALRAREPERVVFSNTPWLCVGCLTCVSR</sequence>
<dbReference type="AlphaFoldDB" id="X0TVS8"/>
<organism evidence="2">
    <name type="scientific">marine sediment metagenome</name>
    <dbReference type="NCBI Taxonomy" id="412755"/>
    <lineage>
        <taxon>unclassified sequences</taxon>
        <taxon>metagenomes</taxon>
        <taxon>ecological metagenomes</taxon>
    </lineage>
</organism>
<dbReference type="Gene3D" id="1.10.1060.10">
    <property type="entry name" value="Alpha-helical ferredoxin"/>
    <property type="match status" value="1"/>
</dbReference>
<protein>
    <recommendedName>
        <fullName evidence="1">4Fe-4S ferredoxin-type domain-containing protein</fullName>
    </recommendedName>
</protein>